<feature type="domain" description="VOC" evidence="1">
    <location>
        <begin position="9"/>
        <end position="138"/>
    </location>
</feature>
<comment type="caution">
    <text evidence="2">The sequence shown here is derived from an EMBL/GenBank/DDBJ whole genome shotgun (WGS) entry which is preliminary data.</text>
</comment>
<dbReference type="PROSITE" id="PS51819">
    <property type="entry name" value="VOC"/>
    <property type="match status" value="1"/>
</dbReference>
<accession>A0ABS0EVM0</accession>
<dbReference type="Gene3D" id="3.30.720.120">
    <property type="match status" value="1"/>
</dbReference>
<dbReference type="EMBL" id="JADOEL010000007">
    <property type="protein sequence ID" value="MBF8178139.1"/>
    <property type="molecule type" value="Genomic_DNA"/>
</dbReference>
<evidence type="ECO:0000259" key="1">
    <source>
        <dbReference type="PROSITE" id="PS51819"/>
    </source>
</evidence>
<proteinExistence type="predicted"/>
<dbReference type="CDD" id="cd08355">
    <property type="entry name" value="TioX_like"/>
    <property type="match status" value="1"/>
</dbReference>
<dbReference type="InterPro" id="IPR029068">
    <property type="entry name" value="Glyas_Bleomycin-R_OHBP_Dase"/>
</dbReference>
<dbReference type="SUPFAM" id="SSF54593">
    <property type="entry name" value="Glyoxalase/Bleomycin resistance protein/Dihydroxybiphenyl dioxygenase"/>
    <property type="match status" value="1"/>
</dbReference>
<protein>
    <submittedName>
        <fullName evidence="2">VOC family protein</fullName>
    </submittedName>
</protein>
<dbReference type="InterPro" id="IPR037523">
    <property type="entry name" value="VOC_core"/>
</dbReference>
<keyword evidence="3" id="KW-1185">Reference proteome</keyword>
<dbReference type="Gene3D" id="3.30.720.110">
    <property type="match status" value="1"/>
</dbReference>
<dbReference type="RefSeq" id="WP_195875620.1">
    <property type="nucleotide sequence ID" value="NZ_JADOEL010000007.1"/>
</dbReference>
<gene>
    <name evidence="2" type="ORF">IXC47_10635</name>
</gene>
<dbReference type="PANTHER" id="PTHR34109">
    <property type="entry name" value="BNAUNNG04460D PROTEIN-RELATED"/>
    <property type="match status" value="1"/>
</dbReference>
<name>A0ABS0EVM0_9BURK</name>
<evidence type="ECO:0000313" key="3">
    <source>
        <dbReference type="Proteomes" id="UP000657372"/>
    </source>
</evidence>
<dbReference type="InterPro" id="IPR004360">
    <property type="entry name" value="Glyas_Fos-R_dOase_dom"/>
</dbReference>
<dbReference type="Proteomes" id="UP000657372">
    <property type="component" value="Unassembled WGS sequence"/>
</dbReference>
<evidence type="ECO:0000313" key="2">
    <source>
        <dbReference type="EMBL" id="MBF8178139.1"/>
    </source>
</evidence>
<dbReference type="PANTHER" id="PTHR34109:SF1">
    <property type="entry name" value="VOC DOMAIN-CONTAINING PROTEIN"/>
    <property type="match status" value="1"/>
</dbReference>
<organism evidence="2 3">
    <name type="scientific">Herminiimonas contaminans</name>
    <dbReference type="NCBI Taxonomy" id="1111140"/>
    <lineage>
        <taxon>Bacteria</taxon>
        <taxon>Pseudomonadati</taxon>
        <taxon>Pseudomonadota</taxon>
        <taxon>Betaproteobacteria</taxon>
        <taxon>Burkholderiales</taxon>
        <taxon>Oxalobacteraceae</taxon>
        <taxon>Herminiimonas</taxon>
    </lineage>
</organism>
<reference evidence="2 3" key="1">
    <citation type="submission" date="2020-11" db="EMBL/GenBank/DDBJ databases">
        <title>WGS of Herminiimonas contaminans strain Marseille-Q4544 isolated from planarians Schmidtea mediterranea.</title>
        <authorList>
            <person name="Kangale L."/>
        </authorList>
    </citation>
    <scope>NUCLEOTIDE SEQUENCE [LARGE SCALE GENOMIC DNA]</scope>
    <source>
        <strain evidence="2 3">Marseille-Q4544</strain>
    </source>
</reference>
<sequence length="142" mass="15729">MSKFAVATKSTIIPCLRYRDALAAIDWLCEVFGFEKQAVYTNPDGSVAHAQLTLGGGMLMIGSVVADSEWGKLIRQPDDIGGDETQSPYLVVADADQVYERALKRDAEIVIDIKFEDYGGRGFSCRDLEGRLWSVGTYDPWQ</sequence>
<dbReference type="Pfam" id="PF00903">
    <property type="entry name" value="Glyoxalase"/>
    <property type="match status" value="1"/>
</dbReference>